<gene>
    <name evidence="7 9" type="primary">ackA</name>
    <name evidence="9" type="ORF">EMELA_v1c00590</name>
</gene>
<evidence type="ECO:0000256" key="2">
    <source>
        <dbReference type="ARBA" id="ARBA00022679"/>
    </source>
</evidence>
<keyword evidence="3 7" id="KW-0479">Metal-binding</keyword>
<keyword evidence="6 7" id="KW-0067">ATP-binding</keyword>
<evidence type="ECO:0000256" key="8">
    <source>
        <dbReference type="RuleBase" id="RU003835"/>
    </source>
</evidence>
<dbReference type="AlphaFoldDB" id="A0A2K8NUY2"/>
<dbReference type="STRING" id="1408435.GCA_000685885_00222"/>
<feature type="binding site" evidence="7">
    <location>
        <begin position="280"/>
        <end position="282"/>
    </location>
    <ligand>
        <name>ATP</name>
        <dbReference type="ChEBI" id="CHEBI:30616"/>
    </ligand>
</feature>
<evidence type="ECO:0000256" key="5">
    <source>
        <dbReference type="ARBA" id="ARBA00022777"/>
    </source>
</evidence>
<feature type="site" description="Transition state stabilizer" evidence="7">
    <location>
        <position position="238"/>
    </location>
</feature>
<feature type="binding site" evidence="7">
    <location>
        <position position="384"/>
    </location>
    <ligand>
        <name>Mg(2+)</name>
        <dbReference type="ChEBI" id="CHEBI:18420"/>
    </ligand>
</feature>
<evidence type="ECO:0000256" key="4">
    <source>
        <dbReference type="ARBA" id="ARBA00022741"/>
    </source>
</evidence>
<evidence type="ECO:0000256" key="3">
    <source>
        <dbReference type="ARBA" id="ARBA00022723"/>
    </source>
</evidence>
<dbReference type="PANTHER" id="PTHR21060">
    <property type="entry name" value="ACETATE KINASE"/>
    <property type="match status" value="1"/>
</dbReference>
<comment type="catalytic activity">
    <reaction evidence="7">
        <text>acetate + ATP = acetyl phosphate + ADP</text>
        <dbReference type="Rhea" id="RHEA:11352"/>
        <dbReference type="ChEBI" id="CHEBI:22191"/>
        <dbReference type="ChEBI" id="CHEBI:30089"/>
        <dbReference type="ChEBI" id="CHEBI:30616"/>
        <dbReference type="ChEBI" id="CHEBI:456216"/>
        <dbReference type="EC" id="2.7.2.1"/>
    </reaction>
</comment>
<dbReference type="Proteomes" id="UP000231896">
    <property type="component" value="Chromosome"/>
</dbReference>
<dbReference type="HAMAP" id="MF_00020">
    <property type="entry name" value="Acetate_kinase"/>
    <property type="match status" value="1"/>
</dbReference>
<dbReference type="GO" id="GO:0006083">
    <property type="term" value="P:acetate metabolic process"/>
    <property type="evidence" value="ECO:0007669"/>
    <property type="project" value="TreeGrafter"/>
</dbReference>
<organism evidence="9 10">
    <name type="scientific">Mesoplasma melaleucae</name>
    <dbReference type="NCBI Taxonomy" id="81459"/>
    <lineage>
        <taxon>Bacteria</taxon>
        <taxon>Bacillati</taxon>
        <taxon>Mycoplasmatota</taxon>
        <taxon>Mollicutes</taxon>
        <taxon>Entomoplasmatales</taxon>
        <taxon>Entomoplasmataceae</taxon>
        <taxon>Mesoplasma</taxon>
    </lineage>
</organism>
<dbReference type="PIRSF" id="PIRSF000722">
    <property type="entry name" value="Acetate_prop_kin"/>
    <property type="match status" value="1"/>
</dbReference>
<dbReference type="GO" id="GO:0005524">
    <property type="term" value="F:ATP binding"/>
    <property type="evidence" value="ECO:0007669"/>
    <property type="project" value="UniProtKB-KW"/>
</dbReference>
<name>A0A2K8NUY2_9MOLU</name>
<dbReference type="PROSITE" id="PS01076">
    <property type="entry name" value="ACETATE_KINASE_2"/>
    <property type="match status" value="1"/>
</dbReference>
<keyword evidence="4 7" id="KW-0547">Nucleotide-binding</keyword>
<dbReference type="EC" id="2.7.2.1" evidence="7"/>
<dbReference type="RefSeq" id="WP_028123958.1">
    <property type="nucleotide sequence ID" value="NZ_CP024964.1"/>
</dbReference>
<dbReference type="GO" id="GO:0006085">
    <property type="term" value="P:acetyl-CoA biosynthetic process"/>
    <property type="evidence" value="ECO:0007669"/>
    <property type="project" value="UniProtKB-UniRule"/>
</dbReference>
<feature type="binding site" evidence="7">
    <location>
        <position position="6"/>
    </location>
    <ligand>
        <name>Mg(2+)</name>
        <dbReference type="ChEBI" id="CHEBI:18420"/>
    </ligand>
</feature>
<feature type="binding site" evidence="7">
    <location>
        <begin position="205"/>
        <end position="209"/>
    </location>
    <ligand>
        <name>ATP</name>
        <dbReference type="ChEBI" id="CHEBI:30616"/>
    </ligand>
</feature>
<keyword evidence="5 7" id="KW-0418">Kinase</keyword>
<comment type="function">
    <text evidence="7">Catalyzes the formation of acetyl phosphate from acetate and ATP. Can also catalyze the reverse reaction.</text>
</comment>
<dbReference type="KEGG" id="eml:EMELA_v1c00590"/>
<evidence type="ECO:0000256" key="6">
    <source>
        <dbReference type="ARBA" id="ARBA00022840"/>
    </source>
</evidence>
<comment type="pathway">
    <text evidence="7">Metabolic intermediate biosynthesis; acetyl-CoA biosynthesis; acetyl-CoA from acetate: step 1/2.</text>
</comment>
<dbReference type="PANTHER" id="PTHR21060:SF15">
    <property type="entry name" value="ACETATE KINASE-RELATED"/>
    <property type="match status" value="1"/>
</dbReference>
<accession>A0A2K8NUY2</accession>
<feature type="binding site" evidence="7">
    <location>
        <position position="13"/>
    </location>
    <ligand>
        <name>ATP</name>
        <dbReference type="ChEBI" id="CHEBI:30616"/>
    </ligand>
</feature>
<comment type="subunit">
    <text evidence="7">Homodimer.</text>
</comment>
<comment type="cofactor">
    <cofactor evidence="7">
        <name>Mg(2+)</name>
        <dbReference type="ChEBI" id="CHEBI:18420"/>
    </cofactor>
    <cofactor evidence="7">
        <name>Mn(2+)</name>
        <dbReference type="ChEBI" id="CHEBI:29035"/>
    </cofactor>
    <text evidence="7">Mg(2+). Can also accept Mn(2+).</text>
</comment>
<evidence type="ECO:0000256" key="7">
    <source>
        <dbReference type="HAMAP-Rule" id="MF_00020"/>
    </source>
</evidence>
<dbReference type="NCBIfam" id="TIGR00016">
    <property type="entry name" value="ackA"/>
    <property type="match status" value="1"/>
</dbReference>
<dbReference type="CDD" id="cd24010">
    <property type="entry name" value="ASKHA_NBD_AcK_PK"/>
    <property type="match status" value="1"/>
</dbReference>
<dbReference type="InterPro" id="IPR000890">
    <property type="entry name" value="Aliphatic_acid_kin_short-chain"/>
</dbReference>
<dbReference type="Pfam" id="PF00871">
    <property type="entry name" value="Acetate_kinase"/>
    <property type="match status" value="1"/>
</dbReference>
<dbReference type="InterPro" id="IPR043129">
    <property type="entry name" value="ATPase_NBD"/>
</dbReference>
<keyword evidence="10" id="KW-1185">Reference proteome</keyword>
<evidence type="ECO:0000256" key="1">
    <source>
        <dbReference type="ARBA" id="ARBA00008748"/>
    </source>
</evidence>
<dbReference type="GO" id="GO:0005737">
    <property type="term" value="C:cytoplasm"/>
    <property type="evidence" value="ECO:0007669"/>
    <property type="project" value="UniProtKB-SubCell"/>
</dbReference>
<dbReference type="PROSITE" id="PS01075">
    <property type="entry name" value="ACETATE_KINASE_1"/>
    <property type="match status" value="1"/>
</dbReference>
<feature type="site" description="Transition state stabilizer" evidence="7">
    <location>
        <position position="177"/>
    </location>
</feature>
<feature type="active site" description="Proton donor/acceptor" evidence="7">
    <location>
        <position position="145"/>
    </location>
</feature>
<keyword evidence="7" id="KW-0963">Cytoplasm</keyword>
<dbReference type="PRINTS" id="PR00471">
    <property type="entry name" value="ACETATEKNASE"/>
</dbReference>
<keyword evidence="7" id="KW-0460">Magnesium</keyword>
<protein>
    <recommendedName>
        <fullName evidence="7">Acetate kinase</fullName>
        <ecNumber evidence="7">2.7.2.1</ecNumber>
    </recommendedName>
    <alternativeName>
        <fullName evidence="7">Acetokinase</fullName>
    </alternativeName>
</protein>
<comment type="similarity">
    <text evidence="1 7 8">Belongs to the acetokinase family.</text>
</comment>
<dbReference type="GO" id="GO:0000287">
    <property type="term" value="F:magnesium ion binding"/>
    <property type="evidence" value="ECO:0007669"/>
    <property type="project" value="UniProtKB-UniRule"/>
</dbReference>
<evidence type="ECO:0000313" key="9">
    <source>
        <dbReference type="EMBL" id="ATZ17650.1"/>
    </source>
</evidence>
<reference evidence="9 10" key="1">
    <citation type="submission" date="2017-11" db="EMBL/GenBank/DDBJ databases">
        <title>Genome sequence of Entomoplasma melaleucae M1 (ATCC 49191).</title>
        <authorList>
            <person name="Lo W.-S."/>
            <person name="Gasparich G.E."/>
            <person name="Kuo C.-H."/>
        </authorList>
    </citation>
    <scope>NUCLEOTIDE SEQUENCE [LARGE SCALE GENOMIC DNA]</scope>
    <source>
        <strain evidence="9 10">M1</strain>
    </source>
</reference>
<dbReference type="GO" id="GO:0008776">
    <property type="term" value="F:acetate kinase activity"/>
    <property type="evidence" value="ECO:0007669"/>
    <property type="project" value="UniProtKB-UniRule"/>
</dbReference>
<evidence type="ECO:0000313" key="10">
    <source>
        <dbReference type="Proteomes" id="UP000231896"/>
    </source>
</evidence>
<dbReference type="InterPro" id="IPR023865">
    <property type="entry name" value="Aliphatic_acid_kinase_CS"/>
</dbReference>
<dbReference type="OrthoDB" id="9802453at2"/>
<dbReference type="UniPathway" id="UPA00340">
    <property type="reaction ID" value="UER00458"/>
</dbReference>
<dbReference type="InterPro" id="IPR004372">
    <property type="entry name" value="Ac/propionate_kinase"/>
</dbReference>
<dbReference type="SUPFAM" id="SSF53067">
    <property type="entry name" value="Actin-like ATPase domain"/>
    <property type="match status" value="2"/>
</dbReference>
<feature type="binding site" evidence="7">
    <location>
        <position position="89"/>
    </location>
    <ligand>
        <name>substrate</name>
    </ligand>
</feature>
<dbReference type="EMBL" id="CP024964">
    <property type="protein sequence ID" value="ATZ17650.1"/>
    <property type="molecule type" value="Genomic_DNA"/>
</dbReference>
<comment type="subcellular location">
    <subcellularLocation>
        <location evidence="7">Cytoplasm</location>
    </subcellularLocation>
</comment>
<dbReference type="Gene3D" id="3.30.420.40">
    <property type="match status" value="2"/>
</dbReference>
<feature type="binding site" evidence="7">
    <location>
        <begin position="329"/>
        <end position="333"/>
    </location>
    <ligand>
        <name>ATP</name>
        <dbReference type="ChEBI" id="CHEBI:30616"/>
    </ligand>
</feature>
<sequence>MILVINAGSSSIKFRLFNDSDKKNPIDILDGIAERITIGGDVSFKYEGKKYEYEVALPNHEVAIKFILDKLIELNIISNVDDISAVGFRVVHGGTISKSSIINDDVFNKIKDAVKLAPLHNPGAITAIEAVKKVMPKAELVACFDTAFHQTLAEEQYLYAVPYSWYQKYGVRKYGFHGISYQYITEKMSEVLNKPKDKLNLIVCHLGNGASIACIKNGKSFDTTMGLTPLAGVMMGTRSGDIDPSIIEYMCKQLNTDASKITNMLNKESGLLGVSGKSSDMRDVAGGYFSGDSDFKRALNKYTQVAADYIIRFANLLGHDIDAIVFTAGVGENSAHTRQFTLQKLPLLDIKLDMDKNEERNYKDYKYISAADSKIKVLAFRTNEELMICKDTISLTK</sequence>
<keyword evidence="2 7" id="KW-0808">Transferase</keyword>
<proteinExistence type="inferred from homology"/>